<sequence length="110" mass="11080">MCPQGCAWRIVDCQGTLDAIANSMSSTSSGSESLASANGQVLISAHSPSSSSSSAAAAAAAAADYACKRVLSTQVAVVVISADLGRPGPGREDARRSFGDETRNVTVEGF</sequence>
<evidence type="ECO:0000313" key="2">
    <source>
        <dbReference type="EMBL" id="EMF14933.1"/>
    </source>
</evidence>
<dbReference type="RefSeq" id="XP_016763054.1">
    <property type="nucleotide sequence ID" value="XM_016901074.1"/>
</dbReference>
<accession>M3CMC3</accession>
<organism evidence="2 3">
    <name type="scientific">Sphaerulina musiva (strain SO2202)</name>
    <name type="common">Poplar stem canker fungus</name>
    <name type="synonym">Septoria musiva</name>
    <dbReference type="NCBI Taxonomy" id="692275"/>
    <lineage>
        <taxon>Eukaryota</taxon>
        <taxon>Fungi</taxon>
        <taxon>Dikarya</taxon>
        <taxon>Ascomycota</taxon>
        <taxon>Pezizomycotina</taxon>
        <taxon>Dothideomycetes</taxon>
        <taxon>Dothideomycetidae</taxon>
        <taxon>Mycosphaerellales</taxon>
        <taxon>Mycosphaerellaceae</taxon>
        <taxon>Sphaerulina</taxon>
    </lineage>
</organism>
<dbReference type="AlphaFoldDB" id="M3CMC3"/>
<dbReference type="Proteomes" id="UP000016931">
    <property type="component" value="Unassembled WGS sequence"/>
</dbReference>
<name>M3CMC3_SPHMS</name>
<gene>
    <name evidence="2" type="ORF">SEPMUDRAFT_114063</name>
</gene>
<proteinExistence type="predicted"/>
<dbReference type="OrthoDB" id="3349449at2759"/>
<evidence type="ECO:0000313" key="3">
    <source>
        <dbReference type="Proteomes" id="UP000016931"/>
    </source>
</evidence>
<dbReference type="HOGENOM" id="CLU_2172660_0_0_1"/>
<feature type="compositionally biased region" description="Basic and acidic residues" evidence="1">
    <location>
        <begin position="89"/>
        <end position="103"/>
    </location>
</feature>
<feature type="region of interest" description="Disordered" evidence="1">
    <location>
        <begin position="84"/>
        <end position="110"/>
    </location>
</feature>
<dbReference type="GeneID" id="27898211"/>
<protein>
    <submittedName>
        <fullName evidence="2">Uncharacterized protein</fullName>
    </submittedName>
</protein>
<evidence type="ECO:0000256" key="1">
    <source>
        <dbReference type="SAM" id="MobiDB-lite"/>
    </source>
</evidence>
<reference evidence="2 3" key="1">
    <citation type="journal article" date="2012" name="PLoS Pathog.">
        <title>Diverse lifestyles and strategies of plant pathogenesis encoded in the genomes of eighteen Dothideomycetes fungi.</title>
        <authorList>
            <person name="Ohm R.A."/>
            <person name="Feau N."/>
            <person name="Henrissat B."/>
            <person name="Schoch C.L."/>
            <person name="Horwitz B.A."/>
            <person name="Barry K.W."/>
            <person name="Condon B.J."/>
            <person name="Copeland A.C."/>
            <person name="Dhillon B."/>
            <person name="Glaser F."/>
            <person name="Hesse C.N."/>
            <person name="Kosti I."/>
            <person name="LaButti K."/>
            <person name="Lindquist E.A."/>
            <person name="Lucas S."/>
            <person name="Salamov A.A."/>
            <person name="Bradshaw R.E."/>
            <person name="Ciuffetti L."/>
            <person name="Hamelin R.C."/>
            <person name="Kema G.H.J."/>
            <person name="Lawrence C."/>
            <person name="Scott J.A."/>
            <person name="Spatafora J.W."/>
            <person name="Turgeon B.G."/>
            <person name="de Wit P.J.G.M."/>
            <person name="Zhong S."/>
            <person name="Goodwin S.B."/>
            <person name="Grigoriev I.V."/>
        </authorList>
    </citation>
    <scope>NUCLEOTIDE SEQUENCE [LARGE SCALE GENOMIC DNA]</scope>
    <source>
        <strain evidence="2 3">SO2202</strain>
    </source>
</reference>
<dbReference type="EMBL" id="KB456261">
    <property type="protein sequence ID" value="EMF14933.1"/>
    <property type="molecule type" value="Genomic_DNA"/>
</dbReference>
<keyword evidence="3" id="KW-1185">Reference proteome</keyword>